<dbReference type="Pfam" id="PF00651">
    <property type="entry name" value="BTB"/>
    <property type="match status" value="1"/>
</dbReference>
<feature type="domain" description="BTB" evidence="1">
    <location>
        <begin position="18"/>
        <end position="85"/>
    </location>
</feature>
<keyword evidence="3" id="KW-1185">Reference proteome</keyword>
<gene>
    <name evidence="2" type="ORF">AJ79_05619</name>
</gene>
<proteinExistence type="predicted"/>
<dbReference type="PROSITE" id="PS50097">
    <property type="entry name" value="BTB"/>
    <property type="match status" value="1"/>
</dbReference>
<dbReference type="AlphaFoldDB" id="A0A2B7XLI0"/>
<evidence type="ECO:0000259" key="1">
    <source>
        <dbReference type="PROSITE" id="PS50097"/>
    </source>
</evidence>
<dbReference type="Gene3D" id="3.30.710.10">
    <property type="entry name" value="Potassium Channel Kv1.1, Chain A"/>
    <property type="match status" value="1"/>
</dbReference>
<comment type="caution">
    <text evidence="2">The sequence shown here is derived from an EMBL/GenBank/DDBJ whole genome shotgun (WGS) entry which is preliminary data.</text>
</comment>
<reference evidence="2 3" key="1">
    <citation type="submission" date="2017-10" db="EMBL/GenBank/DDBJ databases">
        <title>Comparative genomics in systemic dimorphic fungi from Ajellomycetaceae.</title>
        <authorList>
            <person name="Munoz J.F."/>
            <person name="Mcewen J.G."/>
            <person name="Clay O.K."/>
            <person name="Cuomo C.A."/>
        </authorList>
    </citation>
    <scope>NUCLEOTIDE SEQUENCE [LARGE SCALE GENOMIC DNA]</scope>
    <source>
        <strain evidence="2 3">UAMH5409</strain>
    </source>
</reference>
<dbReference type="PANTHER" id="PTHR47843:SF5">
    <property type="entry name" value="BTB_POZ DOMAIN PROTEIN"/>
    <property type="match status" value="1"/>
</dbReference>
<protein>
    <recommendedName>
        <fullName evidence="1">BTB domain-containing protein</fullName>
    </recommendedName>
</protein>
<dbReference type="EMBL" id="PDNB01000091">
    <property type="protein sequence ID" value="PGH09653.1"/>
    <property type="molecule type" value="Genomic_DNA"/>
</dbReference>
<dbReference type="PANTHER" id="PTHR47843">
    <property type="entry name" value="BTB DOMAIN-CONTAINING PROTEIN-RELATED"/>
    <property type="match status" value="1"/>
</dbReference>
<sequence>MAFAPPGIANLLISKKYSDCKIACRGEVFHAHKVIICTGSPVIAAALDGSFSEATSGTMCLDEFDITTVKRLLQYLYAGNYADRSFEGDLISPPTGFDITAVARSSVKIHLRMHAIGNYLDIPGLKSLSTDKLRAMFSYRWSAPEFIDWLNELISSGTTDKLYEELAQLAATHTSELLGMESFKSLNLPTVFTSGIT</sequence>
<accession>A0A2B7XLI0</accession>
<dbReference type="InterPro" id="IPR011333">
    <property type="entry name" value="SKP1/BTB/POZ_sf"/>
</dbReference>
<organism evidence="2 3">
    <name type="scientific">Helicocarpus griseus UAMH5409</name>
    <dbReference type="NCBI Taxonomy" id="1447875"/>
    <lineage>
        <taxon>Eukaryota</taxon>
        <taxon>Fungi</taxon>
        <taxon>Dikarya</taxon>
        <taxon>Ascomycota</taxon>
        <taxon>Pezizomycotina</taxon>
        <taxon>Eurotiomycetes</taxon>
        <taxon>Eurotiomycetidae</taxon>
        <taxon>Onygenales</taxon>
        <taxon>Ajellomycetaceae</taxon>
        <taxon>Helicocarpus</taxon>
    </lineage>
</organism>
<dbReference type="STRING" id="1447875.A0A2B7XLI0"/>
<dbReference type="CDD" id="cd18186">
    <property type="entry name" value="BTB_POZ_ZBTB_KLHL-like"/>
    <property type="match status" value="1"/>
</dbReference>
<evidence type="ECO:0000313" key="3">
    <source>
        <dbReference type="Proteomes" id="UP000223968"/>
    </source>
</evidence>
<name>A0A2B7XLI0_9EURO</name>
<dbReference type="OrthoDB" id="6359816at2759"/>
<dbReference type="InterPro" id="IPR000210">
    <property type="entry name" value="BTB/POZ_dom"/>
</dbReference>
<dbReference type="Proteomes" id="UP000223968">
    <property type="component" value="Unassembled WGS sequence"/>
</dbReference>
<evidence type="ECO:0000313" key="2">
    <source>
        <dbReference type="EMBL" id="PGH09653.1"/>
    </source>
</evidence>
<dbReference type="SUPFAM" id="SSF54695">
    <property type="entry name" value="POZ domain"/>
    <property type="match status" value="1"/>
</dbReference>